<evidence type="ECO:0000313" key="3">
    <source>
        <dbReference type="EMBL" id="MFC1437909.1"/>
    </source>
</evidence>
<organism evidence="3 4">
    <name type="scientific">Streptacidiphilus jeojiensis</name>
    <dbReference type="NCBI Taxonomy" id="3229225"/>
    <lineage>
        <taxon>Bacteria</taxon>
        <taxon>Bacillati</taxon>
        <taxon>Actinomycetota</taxon>
        <taxon>Actinomycetes</taxon>
        <taxon>Kitasatosporales</taxon>
        <taxon>Streptomycetaceae</taxon>
        <taxon>Streptacidiphilus</taxon>
    </lineage>
</organism>
<proteinExistence type="predicted"/>
<keyword evidence="4" id="KW-1185">Reference proteome</keyword>
<dbReference type="Proteomes" id="UP001592581">
    <property type="component" value="Unassembled WGS sequence"/>
</dbReference>
<dbReference type="RefSeq" id="WP_380563532.1">
    <property type="nucleotide sequence ID" value="NZ_JBEUKS010000002.1"/>
</dbReference>
<dbReference type="EMBL" id="JBEUKS010000002">
    <property type="protein sequence ID" value="MFC1437909.1"/>
    <property type="molecule type" value="Genomic_DNA"/>
</dbReference>
<protein>
    <submittedName>
        <fullName evidence="3">DUF2079 domain-containing protein</fullName>
    </submittedName>
</protein>
<comment type="caution">
    <text evidence="3">The sequence shown here is derived from an EMBL/GenBank/DDBJ whole genome shotgun (WGS) entry which is preliminary data.</text>
</comment>
<keyword evidence="2" id="KW-0472">Membrane</keyword>
<feature type="transmembrane region" description="Helical" evidence="2">
    <location>
        <begin position="290"/>
        <end position="315"/>
    </location>
</feature>
<evidence type="ECO:0000313" key="4">
    <source>
        <dbReference type="Proteomes" id="UP001592581"/>
    </source>
</evidence>
<feature type="region of interest" description="Disordered" evidence="1">
    <location>
        <begin position="1"/>
        <end position="26"/>
    </location>
</feature>
<feature type="transmembrane region" description="Helical" evidence="2">
    <location>
        <begin position="189"/>
        <end position="217"/>
    </location>
</feature>
<feature type="transmembrane region" description="Helical" evidence="2">
    <location>
        <begin position="164"/>
        <end position="183"/>
    </location>
</feature>
<dbReference type="Pfam" id="PF09852">
    <property type="entry name" value="DUF2079"/>
    <property type="match status" value="1"/>
</dbReference>
<sequence>MTTDTDAPEADIGVPAGTPRRRPRLMPPRSAVPHLVLGLVFLAGYCAISIVRYTHFASMSWDTAIFVQEVRDYAHLQAPIVTIKGAGYNILGDHFSPILALLAPFYRVFPSPVTLLVAQAALFAGSVTIVSDTAAKLTTRAKGLCVGIAYGLSWGLQRAVDFDFHEIAFGVPLLALVLRNIVLKRWYPAAFWALPLVLVKEDMGLTVAAIGIVLVLLRQRMIGALLTVYGAAMLVITVYLVIPHFNPTGQYDYMSKLPGDSPTHELFTAPFGLLHSLFSPDVKLHTLGYLIAITGFLALRSPLVLIALPTLLWRFTSSNDAYWGMDWHYSAVLMPILFLALVDAIRRSEESGPWEWLRAYAGRAVVPAVTGIAAALCITMNLPASNVLSPSTYASSDRIAMLQQATAAVPDGVTVEANVTLMAHLAGRTQLYWVGGDKTSPPQYVALDMSYGWSPSAPTDVPGYVEGLHPGTVYQTVFDQQQFYVLKLVSG</sequence>
<name>A0ABV6XJ10_9ACTN</name>
<feature type="transmembrane region" description="Helical" evidence="2">
    <location>
        <begin position="31"/>
        <end position="51"/>
    </location>
</feature>
<dbReference type="InterPro" id="IPR018650">
    <property type="entry name" value="STSV1_Orf64"/>
</dbReference>
<evidence type="ECO:0000256" key="2">
    <source>
        <dbReference type="SAM" id="Phobius"/>
    </source>
</evidence>
<reference evidence="3 4" key="1">
    <citation type="submission" date="2024-06" db="EMBL/GenBank/DDBJ databases">
        <authorList>
            <person name="Lee S.D."/>
        </authorList>
    </citation>
    <scope>NUCLEOTIDE SEQUENCE [LARGE SCALE GENOMIC DNA]</scope>
    <source>
        <strain evidence="3 4">N1-10</strain>
    </source>
</reference>
<evidence type="ECO:0000256" key="1">
    <source>
        <dbReference type="SAM" id="MobiDB-lite"/>
    </source>
</evidence>
<accession>A0ABV6XJ10</accession>
<feature type="transmembrane region" description="Helical" evidence="2">
    <location>
        <begin position="327"/>
        <end position="345"/>
    </location>
</feature>
<keyword evidence="2" id="KW-1133">Transmembrane helix</keyword>
<feature type="transmembrane region" description="Helical" evidence="2">
    <location>
        <begin position="365"/>
        <end position="384"/>
    </location>
</feature>
<gene>
    <name evidence="3" type="ORF">ABUW04_06520</name>
</gene>
<keyword evidence="2" id="KW-0812">Transmembrane</keyword>
<feature type="transmembrane region" description="Helical" evidence="2">
    <location>
        <begin position="224"/>
        <end position="242"/>
    </location>
</feature>